<dbReference type="PANTHER" id="PTHR24363">
    <property type="entry name" value="SERINE/THREONINE PROTEIN KINASE"/>
    <property type="match status" value="1"/>
</dbReference>
<feature type="compositionally biased region" description="Low complexity" evidence="10">
    <location>
        <begin position="640"/>
        <end position="652"/>
    </location>
</feature>
<dbReference type="GO" id="GO:0005524">
    <property type="term" value="F:ATP binding"/>
    <property type="evidence" value="ECO:0007669"/>
    <property type="project" value="UniProtKB-UniRule"/>
</dbReference>
<feature type="compositionally biased region" description="Basic and acidic residues" evidence="10">
    <location>
        <begin position="542"/>
        <end position="559"/>
    </location>
</feature>
<evidence type="ECO:0000256" key="9">
    <source>
        <dbReference type="PROSITE-ProRule" id="PRU10141"/>
    </source>
</evidence>
<feature type="compositionally biased region" description="Polar residues" evidence="10">
    <location>
        <begin position="426"/>
        <end position="438"/>
    </location>
</feature>
<gene>
    <name evidence="12" type="ORF">NIES267_45320</name>
</gene>
<dbReference type="InterPro" id="IPR000719">
    <property type="entry name" value="Prot_kinase_dom"/>
</dbReference>
<evidence type="ECO:0000256" key="1">
    <source>
        <dbReference type="ARBA" id="ARBA00012513"/>
    </source>
</evidence>
<feature type="compositionally biased region" description="Low complexity" evidence="10">
    <location>
        <begin position="709"/>
        <end position="725"/>
    </location>
</feature>
<feature type="compositionally biased region" description="Basic and acidic residues" evidence="10">
    <location>
        <begin position="574"/>
        <end position="584"/>
    </location>
</feature>
<dbReference type="EMBL" id="AP018227">
    <property type="protein sequence ID" value="BAY85034.1"/>
    <property type="molecule type" value="Genomic_DNA"/>
</dbReference>
<dbReference type="SUPFAM" id="SSF56112">
    <property type="entry name" value="Protein kinase-like (PK-like)"/>
    <property type="match status" value="1"/>
</dbReference>
<feature type="compositionally biased region" description="Basic and acidic residues" evidence="10">
    <location>
        <begin position="393"/>
        <end position="425"/>
    </location>
</feature>
<feature type="compositionally biased region" description="Basic and acidic residues" evidence="10">
    <location>
        <begin position="456"/>
        <end position="467"/>
    </location>
</feature>
<dbReference type="Pfam" id="PF00069">
    <property type="entry name" value="Pkinase"/>
    <property type="match status" value="1"/>
</dbReference>
<evidence type="ECO:0000259" key="11">
    <source>
        <dbReference type="PROSITE" id="PS50011"/>
    </source>
</evidence>
<evidence type="ECO:0000256" key="5">
    <source>
        <dbReference type="ARBA" id="ARBA00022777"/>
    </source>
</evidence>
<keyword evidence="3" id="KW-0808">Transferase</keyword>
<dbReference type="AlphaFoldDB" id="A0A1Z4LV33"/>
<keyword evidence="6 9" id="KW-0067">ATP-binding</keyword>
<feature type="compositionally biased region" description="Low complexity" evidence="10">
    <location>
        <begin position="468"/>
        <end position="478"/>
    </location>
</feature>
<feature type="domain" description="Protein kinase" evidence="11">
    <location>
        <begin position="11"/>
        <end position="276"/>
    </location>
</feature>
<feature type="compositionally biased region" description="Low complexity" evidence="10">
    <location>
        <begin position="678"/>
        <end position="688"/>
    </location>
</feature>
<evidence type="ECO:0000256" key="7">
    <source>
        <dbReference type="ARBA" id="ARBA00047899"/>
    </source>
</evidence>
<evidence type="ECO:0000313" key="12">
    <source>
        <dbReference type="EMBL" id="BAY85034.1"/>
    </source>
</evidence>
<dbReference type="OrthoDB" id="511209at2"/>
<dbReference type="Gene3D" id="1.10.510.10">
    <property type="entry name" value="Transferase(Phosphotransferase) domain 1"/>
    <property type="match status" value="1"/>
</dbReference>
<feature type="binding site" evidence="9">
    <location>
        <position position="42"/>
    </location>
    <ligand>
        <name>ATP</name>
        <dbReference type="ChEBI" id="CHEBI:30616"/>
    </ligand>
</feature>
<dbReference type="CDD" id="cd14014">
    <property type="entry name" value="STKc_PknB_like"/>
    <property type="match status" value="1"/>
</dbReference>
<evidence type="ECO:0000256" key="3">
    <source>
        <dbReference type="ARBA" id="ARBA00022679"/>
    </source>
</evidence>
<dbReference type="Proteomes" id="UP000218418">
    <property type="component" value="Chromosome"/>
</dbReference>
<protein>
    <recommendedName>
        <fullName evidence="1">non-specific serine/threonine protein kinase</fullName>
        <ecNumber evidence="1">2.7.11.1</ecNumber>
    </recommendedName>
</protein>
<evidence type="ECO:0000313" key="13">
    <source>
        <dbReference type="Proteomes" id="UP000218418"/>
    </source>
</evidence>
<evidence type="ECO:0000256" key="4">
    <source>
        <dbReference type="ARBA" id="ARBA00022741"/>
    </source>
</evidence>
<dbReference type="PANTHER" id="PTHR24363:SF0">
    <property type="entry name" value="SERINE_THREONINE KINASE LIKE DOMAIN CONTAINING 1"/>
    <property type="match status" value="1"/>
</dbReference>
<accession>A0A1Z4LV33</accession>
<sequence>MLTDTILRNRYKILKELGRGGFSVTYLAVDMDLPGNPKCVVKQLKTRHSNNTILQIAKKLFNREAQVLYRLGKGHKQIPEMFAHFEENDEFYLVQEFVDGHDLTKEIKPRHKLSEDKVIKLLQEVLEVLSFVHENNVIHRDIKLRNIMRRREDGKIVLIDFGAVKEIKGLAKNKQGDVNSTLIIGTPGYMPDEQANGKPRLCSDVYAVGMLGIQALTGISPRDLPFNPNNGELIWRDSAKVSDRFAEILTGMVRHHFSQRYQTAAEALAALKSPTTIRPSTSSAYQAPPVTLPSTISQPRPIALQTLGLAGLMGVGFGLGAFGWNFFQPSSNGNEAVRTTEIPATTQKINPSVRPESIRLSPPPTFSPSATGKDGSAKNPVLRPFPFPSFFKDINKTSTTKEKAKESSQEKPVLEYKPKPVREKSQPATTKSNPSTFLTPEKDKQEPLPSIAIPVSEDKKEDIKVDESPTPSVTPTPSAKEPPFSESPKLENNKQPTTSKPSKRDSDVPVKDKEEDNKEPRTEKPEVSDSVDEKINNPSKPEQSDKDKQEEPQDKEPQAEKPVQTPPSSPDTPAIEKEEAKEEALSPTPTPSPVQTSSDTGVVVPIDKPKPEENNILIIHTTPSPSNPTPESEPSPTLSPQPSATPKAETQPTPTPQPNPTPESEDQSAVTPQPTPTPEAETIEAATPQPTPTPKAEAIEEDVTPQPTPTSQTQQTPQTAATSQSDIEPASQIKLPNIPEVDVSPSPKMEIEVTPPQISASPLPQTQEKVTPSPTPTSEPDFSLKRFAI</sequence>
<organism evidence="12 13">
    <name type="scientific">Calothrix parasitica NIES-267</name>
    <dbReference type="NCBI Taxonomy" id="1973488"/>
    <lineage>
        <taxon>Bacteria</taxon>
        <taxon>Bacillati</taxon>
        <taxon>Cyanobacteriota</taxon>
        <taxon>Cyanophyceae</taxon>
        <taxon>Nostocales</taxon>
        <taxon>Calotrichaceae</taxon>
        <taxon>Calothrix</taxon>
    </lineage>
</organism>
<feature type="compositionally biased region" description="Basic and acidic residues" evidence="10">
    <location>
        <begin position="502"/>
        <end position="535"/>
    </location>
</feature>
<keyword evidence="4 9" id="KW-0547">Nucleotide-binding</keyword>
<evidence type="ECO:0000256" key="8">
    <source>
        <dbReference type="ARBA" id="ARBA00048679"/>
    </source>
</evidence>
<feature type="region of interest" description="Disordered" evidence="10">
    <location>
        <begin position="343"/>
        <end position="789"/>
    </location>
</feature>
<dbReference type="InterPro" id="IPR017441">
    <property type="entry name" value="Protein_kinase_ATP_BS"/>
</dbReference>
<comment type="catalytic activity">
    <reaction evidence="8">
        <text>L-seryl-[protein] + ATP = O-phospho-L-seryl-[protein] + ADP + H(+)</text>
        <dbReference type="Rhea" id="RHEA:17989"/>
        <dbReference type="Rhea" id="RHEA-COMP:9863"/>
        <dbReference type="Rhea" id="RHEA-COMP:11604"/>
        <dbReference type="ChEBI" id="CHEBI:15378"/>
        <dbReference type="ChEBI" id="CHEBI:29999"/>
        <dbReference type="ChEBI" id="CHEBI:30616"/>
        <dbReference type="ChEBI" id="CHEBI:83421"/>
        <dbReference type="ChEBI" id="CHEBI:456216"/>
        <dbReference type="EC" id="2.7.11.1"/>
    </reaction>
</comment>
<keyword evidence="13" id="KW-1185">Reference proteome</keyword>
<dbReference type="PROSITE" id="PS50011">
    <property type="entry name" value="PROTEIN_KINASE_DOM"/>
    <property type="match status" value="1"/>
</dbReference>
<dbReference type="InterPro" id="IPR011009">
    <property type="entry name" value="Kinase-like_dom_sf"/>
</dbReference>
<comment type="catalytic activity">
    <reaction evidence="7">
        <text>L-threonyl-[protein] + ATP = O-phospho-L-threonyl-[protein] + ADP + H(+)</text>
        <dbReference type="Rhea" id="RHEA:46608"/>
        <dbReference type="Rhea" id="RHEA-COMP:11060"/>
        <dbReference type="Rhea" id="RHEA-COMP:11605"/>
        <dbReference type="ChEBI" id="CHEBI:15378"/>
        <dbReference type="ChEBI" id="CHEBI:30013"/>
        <dbReference type="ChEBI" id="CHEBI:30616"/>
        <dbReference type="ChEBI" id="CHEBI:61977"/>
        <dbReference type="ChEBI" id="CHEBI:456216"/>
        <dbReference type="EC" id="2.7.11.1"/>
    </reaction>
</comment>
<dbReference type="GO" id="GO:0004674">
    <property type="term" value="F:protein serine/threonine kinase activity"/>
    <property type="evidence" value="ECO:0007669"/>
    <property type="project" value="UniProtKB-KW"/>
</dbReference>
<dbReference type="SMART" id="SM00220">
    <property type="entry name" value="S_TKc"/>
    <property type="match status" value="1"/>
</dbReference>
<keyword evidence="2 12" id="KW-0723">Serine/threonine-protein kinase</keyword>
<evidence type="ECO:0000256" key="6">
    <source>
        <dbReference type="ARBA" id="ARBA00022840"/>
    </source>
</evidence>
<name>A0A1Z4LV33_9CYAN</name>
<keyword evidence="5 12" id="KW-0418">Kinase</keyword>
<dbReference type="PROSITE" id="PS00107">
    <property type="entry name" value="PROTEIN_KINASE_ATP"/>
    <property type="match status" value="1"/>
</dbReference>
<dbReference type="EC" id="2.7.11.1" evidence="1"/>
<evidence type="ECO:0000256" key="2">
    <source>
        <dbReference type="ARBA" id="ARBA00022527"/>
    </source>
</evidence>
<feature type="compositionally biased region" description="Polar residues" evidence="10">
    <location>
        <begin position="756"/>
        <end position="780"/>
    </location>
</feature>
<proteinExistence type="predicted"/>
<reference evidence="12 13" key="1">
    <citation type="submission" date="2017-06" db="EMBL/GenBank/DDBJ databases">
        <title>Genome sequencing of cyanobaciteial culture collection at National Institute for Environmental Studies (NIES).</title>
        <authorList>
            <person name="Hirose Y."/>
            <person name="Shimura Y."/>
            <person name="Fujisawa T."/>
            <person name="Nakamura Y."/>
            <person name="Kawachi M."/>
        </authorList>
    </citation>
    <scope>NUCLEOTIDE SEQUENCE [LARGE SCALE GENOMIC DNA]</scope>
    <source>
        <strain evidence="12 13">NIES-267</strain>
    </source>
</reference>
<evidence type="ECO:0000256" key="10">
    <source>
        <dbReference type="SAM" id="MobiDB-lite"/>
    </source>
</evidence>
<feature type="compositionally biased region" description="Pro residues" evidence="10">
    <location>
        <begin position="625"/>
        <end position="639"/>
    </location>
</feature>